<dbReference type="SUPFAM" id="SSF82171">
    <property type="entry name" value="DPP6 N-terminal domain-like"/>
    <property type="match status" value="1"/>
</dbReference>
<dbReference type="Gene3D" id="1.20.1280.50">
    <property type="match status" value="1"/>
</dbReference>
<reference evidence="2" key="2">
    <citation type="submission" date="2018-10" db="UniProtKB">
        <authorList>
            <consortium name="EnsemblPlants"/>
        </authorList>
    </citation>
    <scope>IDENTIFICATION</scope>
</reference>
<dbReference type="Gramene" id="TraesCS7D03G1018300.1">
    <property type="protein sequence ID" value="TraesCS7D03G1018300.1.CDS1"/>
    <property type="gene ID" value="TraesCS7D03G1018300"/>
</dbReference>
<dbReference type="InterPro" id="IPR013187">
    <property type="entry name" value="F-box-assoc_dom_typ3"/>
</dbReference>
<evidence type="ECO:0000259" key="1">
    <source>
        <dbReference type="Pfam" id="PF08268"/>
    </source>
</evidence>
<sequence length="393" mass="45615">MTKISHMTVLDDLPEWIVIEEILVRLPPKDVLRCRAVRKLWRSTTSTDKFMLDNRRHQPLLPVIRQYIPEQSGFSFVVFRDNGVITSDQKLWPIIQLFKFHKLLGACDGFLILSVGSDFWICNPATHKCAPLPQPRVPSSSREGSGIYIAGFYGHHPSGEYRVLWFSRGCQRGYILTVGSDKPRIIRRPSVSSRLPECRRQGAFDSRYSSQVNHRCSLHWLTGIYMKTAVEIMVFDTITETFRWMRSPDQLGCRVSLLEMGNRLASCSNNDGSIEIWVMQDYEAEAWALNYRIYLVAMKTSPQLDFSLRHISNIALLNKRELLIWCWTPSWGHDYLLHCDIDEKLLGCYKLKRGTYSVYFTNQYIQESMLPLPFCEMQEEGGVDKEPRFLIVL</sequence>
<dbReference type="OrthoDB" id="692435at2759"/>
<dbReference type="Gramene" id="TraesCS7D02G430500.1">
    <property type="protein sequence ID" value="TraesCS7D02G430500.1.cds1"/>
    <property type="gene ID" value="TraesCS7D02G430500"/>
</dbReference>
<protein>
    <recommendedName>
        <fullName evidence="1">F-box associated beta-propeller type 3 domain-containing protein</fullName>
    </recommendedName>
</protein>
<dbReference type="NCBIfam" id="TIGR01640">
    <property type="entry name" value="F_box_assoc_1"/>
    <property type="match status" value="1"/>
</dbReference>
<feature type="domain" description="F-box associated beta-propeller type 3" evidence="1">
    <location>
        <begin position="102"/>
        <end position="352"/>
    </location>
</feature>
<name>A0A3B6TPJ8_WHEAT</name>
<dbReference type="Proteomes" id="UP000019116">
    <property type="component" value="Chromosome 7D"/>
</dbReference>
<organism evidence="2">
    <name type="scientific">Triticum aestivum</name>
    <name type="common">Wheat</name>
    <dbReference type="NCBI Taxonomy" id="4565"/>
    <lineage>
        <taxon>Eukaryota</taxon>
        <taxon>Viridiplantae</taxon>
        <taxon>Streptophyta</taxon>
        <taxon>Embryophyta</taxon>
        <taxon>Tracheophyta</taxon>
        <taxon>Spermatophyta</taxon>
        <taxon>Magnoliopsida</taxon>
        <taxon>Liliopsida</taxon>
        <taxon>Poales</taxon>
        <taxon>Poaceae</taxon>
        <taxon>BOP clade</taxon>
        <taxon>Pooideae</taxon>
        <taxon>Triticodae</taxon>
        <taxon>Triticeae</taxon>
        <taxon>Triticinae</taxon>
        <taxon>Triticum</taxon>
    </lineage>
</organism>
<dbReference type="InterPro" id="IPR017451">
    <property type="entry name" value="F-box-assoc_interact_dom"/>
</dbReference>
<dbReference type="SUPFAM" id="SSF81383">
    <property type="entry name" value="F-box domain"/>
    <property type="match status" value="1"/>
</dbReference>
<evidence type="ECO:0000313" key="3">
    <source>
        <dbReference type="Proteomes" id="UP000019116"/>
    </source>
</evidence>
<dbReference type="Gramene" id="TraesCAD_scaffold_021357_01G000400.1">
    <property type="protein sequence ID" value="TraesCAD_scaffold_021357_01G000400.1"/>
    <property type="gene ID" value="TraesCAD_scaffold_021357_01G000400"/>
</dbReference>
<dbReference type="InterPro" id="IPR050233">
    <property type="entry name" value="A_thaliana_F-box"/>
</dbReference>
<dbReference type="InterPro" id="IPR036047">
    <property type="entry name" value="F-box-like_dom_sf"/>
</dbReference>
<dbReference type="OMA" id="GSDFWIC"/>
<dbReference type="Gramene" id="TraesROB_scaffold_069888_01G000100.1">
    <property type="protein sequence ID" value="TraesROB_scaffold_069888_01G000100.1"/>
    <property type="gene ID" value="TraesROB_scaffold_069888_01G000100"/>
</dbReference>
<evidence type="ECO:0000313" key="2">
    <source>
        <dbReference type="EnsemblPlants" id="TraesCS7D02G430500.1.cds1"/>
    </source>
</evidence>
<proteinExistence type="predicted"/>
<dbReference type="Gramene" id="TraesWEE_scaffold_248818_01G000100.1">
    <property type="protein sequence ID" value="TraesWEE_scaffold_248818_01G000100.1"/>
    <property type="gene ID" value="TraesWEE_scaffold_248818_01G000100"/>
</dbReference>
<dbReference type="AlphaFoldDB" id="A0A3B6TPJ8"/>
<accession>A0A3B6TPJ8</accession>
<dbReference type="STRING" id="4565.A0A3B6TPJ8"/>
<dbReference type="PANTHER" id="PTHR47993:SF73">
    <property type="entry name" value="F-BOX DOMAIN-CONTAINING PROTEIN"/>
    <property type="match status" value="1"/>
</dbReference>
<dbReference type="PANTHER" id="PTHR47993">
    <property type="entry name" value="OS09G0372900 PROTEIN-RELATED"/>
    <property type="match status" value="1"/>
</dbReference>
<reference evidence="2" key="1">
    <citation type="submission" date="2018-08" db="EMBL/GenBank/DDBJ databases">
        <authorList>
            <person name="Rossello M."/>
        </authorList>
    </citation>
    <scope>NUCLEOTIDE SEQUENCE [LARGE SCALE GENOMIC DNA]</scope>
    <source>
        <strain evidence="2">cv. Chinese Spring</strain>
    </source>
</reference>
<dbReference type="Pfam" id="PF08268">
    <property type="entry name" value="FBA_3"/>
    <property type="match status" value="1"/>
</dbReference>
<dbReference type="Gramene" id="TraesCLE_scaffold_026424_01G000400.1">
    <property type="protein sequence ID" value="TraesCLE_scaffold_026424_01G000400.1"/>
    <property type="gene ID" value="TraesCLE_scaffold_026424_01G000400"/>
</dbReference>
<keyword evidence="3" id="KW-1185">Reference proteome</keyword>
<dbReference type="EnsemblPlants" id="TraesCS7D02G430500.1">
    <property type="protein sequence ID" value="TraesCS7D02G430500.1.cds1"/>
    <property type="gene ID" value="TraesCS7D02G430500"/>
</dbReference>